<keyword evidence="3" id="KW-1185">Reference proteome</keyword>
<evidence type="ECO:0000256" key="1">
    <source>
        <dbReference type="SAM" id="MobiDB-lite"/>
    </source>
</evidence>
<dbReference type="AlphaFoldDB" id="A0A8J3IRB5"/>
<reference evidence="2" key="1">
    <citation type="submission" date="2020-10" db="EMBL/GenBank/DDBJ databases">
        <title>Taxonomic study of unclassified bacteria belonging to the class Ktedonobacteria.</title>
        <authorList>
            <person name="Yabe S."/>
            <person name="Wang C.M."/>
            <person name="Zheng Y."/>
            <person name="Sakai Y."/>
            <person name="Cavaletti L."/>
            <person name="Monciardini P."/>
            <person name="Donadio S."/>
        </authorList>
    </citation>
    <scope>NUCLEOTIDE SEQUENCE</scope>
    <source>
        <strain evidence="2">ID150040</strain>
    </source>
</reference>
<feature type="region of interest" description="Disordered" evidence="1">
    <location>
        <begin position="37"/>
        <end position="70"/>
    </location>
</feature>
<dbReference type="EMBL" id="BNJK01000002">
    <property type="protein sequence ID" value="GHO98853.1"/>
    <property type="molecule type" value="Genomic_DNA"/>
</dbReference>
<protein>
    <submittedName>
        <fullName evidence="2">Uncharacterized protein</fullName>
    </submittedName>
</protein>
<comment type="caution">
    <text evidence="2">The sequence shown here is derived from an EMBL/GenBank/DDBJ whole genome shotgun (WGS) entry which is preliminary data.</text>
</comment>
<accession>A0A8J3IRB5</accession>
<gene>
    <name evidence="2" type="ORF">KSF_089010</name>
</gene>
<organism evidence="2 3">
    <name type="scientific">Reticulibacter mediterranei</name>
    <dbReference type="NCBI Taxonomy" id="2778369"/>
    <lineage>
        <taxon>Bacteria</taxon>
        <taxon>Bacillati</taxon>
        <taxon>Chloroflexota</taxon>
        <taxon>Ktedonobacteria</taxon>
        <taxon>Ktedonobacterales</taxon>
        <taxon>Reticulibacteraceae</taxon>
        <taxon>Reticulibacter</taxon>
    </lineage>
</organism>
<feature type="compositionally biased region" description="Basic and acidic residues" evidence="1">
    <location>
        <begin position="46"/>
        <end position="55"/>
    </location>
</feature>
<sequence>MCQMQDLSDQGLLQDQRYIVSFALEWKEAAISRSRKNRGKTVVLQEMERKQDEQKMAPLVPFRQSLQTAG</sequence>
<name>A0A8J3IRB5_9CHLR</name>
<evidence type="ECO:0000313" key="3">
    <source>
        <dbReference type="Proteomes" id="UP000597444"/>
    </source>
</evidence>
<dbReference type="Proteomes" id="UP000597444">
    <property type="component" value="Unassembled WGS sequence"/>
</dbReference>
<proteinExistence type="predicted"/>
<evidence type="ECO:0000313" key="2">
    <source>
        <dbReference type="EMBL" id="GHO98853.1"/>
    </source>
</evidence>